<comment type="similarity">
    <text evidence="1">Belongs to the protein-tyrosine phosphatase family. Non-receptor class dual specificity subfamily.</text>
</comment>
<feature type="domain" description="Tyrosine-protein phosphatase" evidence="6">
    <location>
        <begin position="4"/>
        <end position="145"/>
    </location>
</feature>
<dbReference type="Proteomes" id="UP000007879">
    <property type="component" value="Unassembled WGS sequence"/>
</dbReference>
<dbReference type="InterPro" id="IPR029021">
    <property type="entry name" value="Prot-tyrosine_phosphatase-like"/>
</dbReference>
<dbReference type="GO" id="GO:0004725">
    <property type="term" value="F:protein tyrosine phosphatase activity"/>
    <property type="evidence" value="ECO:0007669"/>
    <property type="project" value="TreeGrafter"/>
</dbReference>
<dbReference type="STRING" id="400682.A0A1X7VEN8"/>
<comment type="catalytic activity">
    <reaction evidence="5">
        <text>O-phospho-L-threonyl-[protein] + H2O = L-threonyl-[protein] + phosphate</text>
        <dbReference type="Rhea" id="RHEA:47004"/>
        <dbReference type="Rhea" id="RHEA-COMP:11060"/>
        <dbReference type="Rhea" id="RHEA-COMP:11605"/>
        <dbReference type="ChEBI" id="CHEBI:15377"/>
        <dbReference type="ChEBI" id="CHEBI:30013"/>
        <dbReference type="ChEBI" id="CHEBI:43474"/>
        <dbReference type="ChEBI" id="CHEBI:61977"/>
        <dbReference type="EC" id="3.1.3.16"/>
    </reaction>
</comment>
<evidence type="ECO:0000256" key="2">
    <source>
        <dbReference type="ARBA" id="ARBA00022801"/>
    </source>
</evidence>
<proteinExistence type="inferred from homology"/>
<dbReference type="InterPro" id="IPR000340">
    <property type="entry name" value="Dual-sp_phosphatase_cat-dom"/>
</dbReference>
<evidence type="ECO:0000256" key="3">
    <source>
        <dbReference type="ARBA" id="ARBA00022912"/>
    </source>
</evidence>
<dbReference type="InterPro" id="IPR020422">
    <property type="entry name" value="TYR_PHOSPHATASE_DUAL_dom"/>
</dbReference>
<dbReference type="EnsemblMetazoa" id="Aqu2.1.38765_001">
    <property type="protein sequence ID" value="Aqu2.1.38765_001"/>
    <property type="gene ID" value="Aqu2.1.38765"/>
</dbReference>
<dbReference type="SMART" id="SM00195">
    <property type="entry name" value="DSPc"/>
    <property type="match status" value="1"/>
</dbReference>
<accession>A0A1X7VEN8</accession>
<feature type="domain" description="Tyrosine specific protein phosphatases" evidence="7">
    <location>
        <begin position="66"/>
        <end position="123"/>
    </location>
</feature>
<dbReference type="FunCoup" id="A0A1X7VEN8">
    <property type="interactions" value="47"/>
</dbReference>
<dbReference type="PANTHER" id="PTHR45948">
    <property type="entry name" value="DUAL SPECIFICITY PROTEIN PHOSPHATASE DDB_G0269404-RELATED"/>
    <property type="match status" value="1"/>
</dbReference>
<comment type="catalytic activity">
    <reaction evidence="4">
        <text>O-phospho-L-seryl-[protein] + H2O = L-seryl-[protein] + phosphate</text>
        <dbReference type="Rhea" id="RHEA:20629"/>
        <dbReference type="Rhea" id="RHEA-COMP:9863"/>
        <dbReference type="Rhea" id="RHEA-COMP:11604"/>
        <dbReference type="ChEBI" id="CHEBI:15377"/>
        <dbReference type="ChEBI" id="CHEBI:29999"/>
        <dbReference type="ChEBI" id="CHEBI:43474"/>
        <dbReference type="ChEBI" id="CHEBI:83421"/>
        <dbReference type="EC" id="3.1.3.16"/>
    </reaction>
</comment>
<gene>
    <name evidence="8" type="primary">100641668</name>
</gene>
<dbReference type="Pfam" id="PF00782">
    <property type="entry name" value="DSPc"/>
    <property type="match status" value="1"/>
</dbReference>
<dbReference type="GO" id="GO:0005829">
    <property type="term" value="C:cytosol"/>
    <property type="evidence" value="ECO:0007669"/>
    <property type="project" value="TreeGrafter"/>
</dbReference>
<dbReference type="InterPro" id="IPR000387">
    <property type="entry name" value="Tyr_Pase_dom"/>
</dbReference>
<dbReference type="GO" id="GO:0004722">
    <property type="term" value="F:protein serine/threonine phosphatase activity"/>
    <property type="evidence" value="ECO:0007669"/>
    <property type="project" value="UniProtKB-EC"/>
</dbReference>
<evidence type="ECO:0000256" key="4">
    <source>
        <dbReference type="ARBA" id="ARBA00047761"/>
    </source>
</evidence>
<dbReference type="EnsemblMetazoa" id="XM_003384349.3">
    <property type="protein sequence ID" value="XP_003384397.2"/>
    <property type="gene ID" value="LOC100641668"/>
</dbReference>
<dbReference type="PANTHER" id="PTHR45948:SF2">
    <property type="entry name" value="DUAL SPECIFICITY PROTEIN PHOSPHATASE"/>
    <property type="match status" value="1"/>
</dbReference>
<dbReference type="OrthoDB" id="9979246at2759"/>
<keyword evidence="2" id="KW-0378">Hydrolase</keyword>
<evidence type="ECO:0000259" key="7">
    <source>
        <dbReference type="PROSITE" id="PS50056"/>
    </source>
</evidence>
<dbReference type="PROSITE" id="PS50056">
    <property type="entry name" value="TYR_PHOSPHATASE_2"/>
    <property type="match status" value="1"/>
</dbReference>
<dbReference type="SUPFAM" id="SSF52799">
    <property type="entry name" value="(Phosphotyrosine protein) phosphatases II"/>
    <property type="match status" value="1"/>
</dbReference>
<protein>
    <recommendedName>
        <fullName evidence="10">Tyrosine-protein phosphatase domain-containing protein</fullName>
    </recommendedName>
</protein>
<dbReference type="Gene3D" id="3.90.190.10">
    <property type="entry name" value="Protein tyrosine phosphatase superfamily"/>
    <property type="match status" value="1"/>
</dbReference>
<dbReference type="AlphaFoldDB" id="A0A1X7VEN8"/>
<evidence type="ECO:0000256" key="5">
    <source>
        <dbReference type="ARBA" id="ARBA00048336"/>
    </source>
</evidence>
<evidence type="ECO:0008006" key="10">
    <source>
        <dbReference type="Google" id="ProtNLM"/>
    </source>
</evidence>
<name>A0A1X7VEN8_AMPQE</name>
<dbReference type="KEGG" id="aqu:100641668"/>
<dbReference type="PROSITE" id="PS50054">
    <property type="entry name" value="TYR_PHOSPHATASE_DUAL"/>
    <property type="match status" value="1"/>
</dbReference>
<dbReference type="InParanoid" id="A0A1X7VEN8"/>
<keyword evidence="3" id="KW-0904">Protein phosphatase</keyword>
<evidence type="ECO:0000313" key="8">
    <source>
        <dbReference type="EnsemblMetazoa" id="Aqu2.1.38765_001"/>
    </source>
</evidence>
<organism evidence="8">
    <name type="scientific">Amphimedon queenslandica</name>
    <name type="common">Sponge</name>
    <dbReference type="NCBI Taxonomy" id="400682"/>
    <lineage>
        <taxon>Eukaryota</taxon>
        <taxon>Metazoa</taxon>
        <taxon>Porifera</taxon>
        <taxon>Demospongiae</taxon>
        <taxon>Heteroscleromorpha</taxon>
        <taxon>Haplosclerida</taxon>
        <taxon>Niphatidae</taxon>
        <taxon>Amphimedon</taxon>
    </lineage>
</organism>
<evidence type="ECO:0000259" key="6">
    <source>
        <dbReference type="PROSITE" id="PS50054"/>
    </source>
</evidence>
<keyword evidence="9" id="KW-1185">Reference proteome</keyword>
<reference evidence="8" key="2">
    <citation type="submission" date="2017-05" db="UniProtKB">
        <authorList>
            <consortium name="EnsemblMetazoa"/>
        </authorList>
    </citation>
    <scope>IDENTIFICATION</scope>
</reference>
<reference evidence="9" key="1">
    <citation type="journal article" date="2010" name="Nature">
        <title>The Amphimedon queenslandica genome and the evolution of animal complexity.</title>
        <authorList>
            <person name="Srivastava M."/>
            <person name="Simakov O."/>
            <person name="Chapman J."/>
            <person name="Fahey B."/>
            <person name="Gauthier M.E."/>
            <person name="Mitros T."/>
            <person name="Richards G.S."/>
            <person name="Conaco C."/>
            <person name="Dacre M."/>
            <person name="Hellsten U."/>
            <person name="Larroux C."/>
            <person name="Putnam N.H."/>
            <person name="Stanke M."/>
            <person name="Adamska M."/>
            <person name="Darling A."/>
            <person name="Degnan S.M."/>
            <person name="Oakley T.H."/>
            <person name="Plachetzki D.C."/>
            <person name="Zhai Y."/>
            <person name="Adamski M."/>
            <person name="Calcino A."/>
            <person name="Cummins S.F."/>
            <person name="Goodstein D.M."/>
            <person name="Harris C."/>
            <person name="Jackson D.J."/>
            <person name="Leys S.P."/>
            <person name="Shu S."/>
            <person name="Woodcroft B.J."/>
            <person name="Vervoort M."/>
            <person name="Kosik K.S."/>
            <person name="Manning G."/>
            <person name="Degnan B.M."/>
            <person name="Rokhsar D.S."/>
        </authorList>
    </citation>
    <scope>NUCLEOTIDE SEQUENCE [LARGE SCALE GENOMIC DNA]</scope>
</reference>
<dbReference type="PRINTS" id="PR01908">
    <property type="entry name" value="ADSPHPHTASE"/>
</dbReference>
<dbReference type="GO" id="GO:0007165">
    <property type="term" value="P:signal transduction"/>
    <property type="evidence" value="ECO:0007669"/>
    <property type="project" value="TreeGrafter"/>
</dbReference>
<sequence length="200" mass="22519">MGNSIDKVCTGLYVGGIMGASKKELLLENNITHVLAVLDNAEPHFPENFQYKCIKISDSPSCDLSVHFKESVDFIHKCRIEGGSCYVHCAAGISRSVTLCTVYLMTATTLSYEDAMTVMVYARSMAGPNFGFRMQMMKYTKTILNDERKRLKSEFPDNKLNDEQELGDLLKAAKEKFAKEGRPLTLRDHDEEAYIDPEKV</sequence>
<evidence type="ECO:0000313" key="9">
    <source>
        <dbReference type="Proteomes" id="UP000007879"/>
    </source>
</evidence>
<evidence type="ECO:0000256" key="1">
    <source>
        <dbReference type="ARBA" id="ARBA00008601"/>
    </source>
</evidence>